<dbReference type="InterPro" id="IPR035919">
    <property type="entry name" value="EAL_sf"/>
</dbReference>
<dbReference type="PROSITE" id="PS50887">
    <property type="entry name" value="GGDEF"/>
    <property type="match status" value="1"/>
</dbReference>
<dbReference type="InterPro" id="IPR000160">
    <property type="entry name" value="GGDEF_dom"/>
</dbReference>
<evidence type="ECO:0000313" key="4">
    <source>
        <dbReference type="EMBL" id="MBD8108171.1"/>
    </source>
</evidence>
<dbReference type="STRING" id="1219360.GCA_001571305_04092"/>
<sequence>MEDRSSKLQWRLAFWLFISLISVAALATLWEFTLEGIVLPWLGIPYDGGFETAERWRFVFTSTAFAILSILIPGWIIRRLLISLSQSNGEIMAARKETLRLARHDELTGLHNRRVFMERLRQALSNRETGTAVMIIDLDKFKPINDTFGHATGDEVLCELAERLRHFRREGISVARIGGDEFALLIDGSMTQDELALLASGICMALSQPLASTPHPVSAGVSIGIALAPQDANEPDLLLKCADTAMYHSKNTGRGAYRFYDPAYGEAVRARERFEREIIEAVQQGQFVPYFQPIVNLHSQQISGFEILARWHHPGRGLLMPADFIADVDRMGVMPALTEQMLRQSCRIALNWEPHLTLAINVSASMIDDLGFPESLRQQLLEEHFPCSRLEIEITEEALITNLHNAKTNLNTFRAMGISVSLDDFGTGYSGLYHLTQLSIDKIKIDRSFIALQSSNKNQMVDAILAMGKSLEMQVTAEGIEKVDMAQWLAMHGCDFAQGYLFGKPVPGEAVPHLFNGTALKELSALLNEKMQSRAVLTVG</sequence>
<keyword evidence="1" id="KW-0472">Membrane</keyword>
<dbReference type="Gene3D" id="3.20.20.450">
    <property type="entry name" value="EAL domain"/>
    <property type="match status" value="1"/>
</dbReference>
<dbReference type="SMART" id="SM00052">
    <property type="entry name" value="EAL"/>
    <property type="match status" value="1"/>
</dbReference>
<feature type="transmembrane region" description="Helical" evidence="1">
    <location>
        <begin position="12"/>
        <end position="30"/>
    </location>
</feature>
<dbReference type="PROSITE" id="PS50883">
    <property type="entry name" value="EAL"/>
    <property type="match status" value="1"/>
</dbReference>
<dbReference type="SUPFAM" id="SSF55073">
    <property type="entry name" value="Nucleotide cyclase"/>
    <property type="match status" value="1"/>
</dbReference>
<dbReference type="InterPro" id="IPR001633">
    <property type="entry name" value="EAL_dom"/>
</dbReference>
<evidence type="ECO:0000313" key="6">
    <source>
        <dbReference type="Proteomes" id="UP000306393"/>
    </source>
</evidence>
<name>A0A3S7THD4_9GAMM</name>
<dbReference type="InterPro" id="IPR043128">
    <property type="entry name" value="Rev_trsase/Diguanyl_cyclase"/>
</dbReference>
<feature type="domain" description="EAL" evidence="2">
    <location>
        <begin position="271"/>
        <end position="519"/>
    </location>
</feature>
<dbReference type="Pfam" id="PF00563">
    <property type="entry name" value="EAL"/>
    <property type="match status" value="1"/>
</dbReference>
<dbReference type="Proteomes" id="UP000661012">
    <property type="component" value="Unassembled WGS sequence"/>
</dbReference>
<dbReference type="Gene3D" id="3.30.70.270">
    <property type="match status" value="1"/>
</dbReference>
<keyword evidence="1" id="KW-1133">Transmembrane helix</keyword>
<gene>
    <name evidence="5" type="ORF">EpCFBP13511_17920</name>
    <name evidence="4" type="ORF">IFT93_17415</name>
</gene>
<dbReference type="SUPFAM" id="SSF141868">
    <property type="entry name" value="EAL domain-like"/>
    <property type="match status" value="1"/>
</dbReference>
<evidence type="ECO:0000259" key="2">
    <source>
        <dbReference type="PROSITE" id="PS50883"/>
    </source>
</evidence>
<evidence type="ECO:0000256" key="1">
    <source>
        <dbReference type="SAM" id="Phobius"/>
    </source>
</evidence>
<dbReference type="OrthoDB" id="9804951at2"/>
<evidence type="ECO:0000313" key="7">
    <source>
        <dbReference type="Proteomes" id="UP000661012"/>
    </source>
</evidence>
<dbReference type="SMART" id="SM00267">
    <property type="entry name" value="GGDEF"/>
    <property type="match status" value="1"/>
</dbReference>
<protein>
    <submittedName>
        <fullName evidence="4">EAL domain-containing protein</fullName>
    </submittedName>
    <submittedName>
        <fullName evidence="5">GGDEF-domain containing protein</fullName>
    </submittedName>
</protein>
<proteinExistence type="predicted"/>
<dbReference type="PANTHER" id="PTHR44757:SF2">
    <property type="entry name" value="BIOFILM ARCHITECTURE MAINTENANCE PROTEIN MBAA"/>
    <property type="match status" value="1"/>
</dbReference>
<dbReference type="PANTHER" id="PTHR44757">
    <property type="entry name" value="DIGUANYLATE CYCLASE DGCP"/>
    <property type="match status" value="1"/>
</dbReference>
<dbReference type="CDD" id="cd01948">
    <property type="entry name" value="EAL"/>
    <property type="match status" value="1"/>
</dbReference>
<evidence type="ECO:0000313" key="5">
    <source>
        <dbReference type="EMBL" id="TKJ86718.1"/>
    </source>
</evidence>
<dbReference type="EMBL" id="JACYNN010000015">
    <property type="protein sequence ID" value="MBD8108171.1"/>
    <property type="molecule type" value="Genomic_DNA"/>
</dbReference>
<dbReference type="EMBL" id="QGAC01000018">
    <property type="protein sequence ID" value="TKJ86718.1"/>
    <property type="molecule type" value="Genomic_DNA"/>
</dbReference>
<dbReference type="InterPro" id="IPR052155">
    <property type="entry name" value="Biofilm_reg_signaling"/>
</dbReference>
<dbReference type="InterPro" id="IPR029787">
    <property type="entry name" value="Nucleotide_cyclase"/>
</dbReference>
<dbReference type="Pfam" id="PF00990">
    <property type="entry name" value="GGDEF"/>
    <property type="match status" value="1"/>
</dbReference>
<feature type="domain" description="GGDEF" evidence="3">
    <location>
        <begin position="129"/>
        <end position="262"/>
    </location>
</feature>
<dbReference type="Proteomes" id="UP000306393">
    <property type="component" value="Unassembled WGS sequence"/>
</dbReference>
<dbReference type="KEGG" id="epe:CI789_23700"/>
<organism evidence="5 6">
    <name type="scientific">Erwinia persicina</name>
    <dbReference type="NCBI Taxonomy" id="55211"/>
    <lineage>
        <taxon>Bacteria</taxon>
        <taxon>Pseudomonadati</taxon>
        <taxon>Pseudomonadota</taxon>
        <taxon>Gammaproteobacteria</taxon>
        <taxon>Enterobacterales</taxon>
        <taxon>Erwiniaceae</taxon>
        <taxon>Erwinia</taxon>
    </lineage>
</organism>
<dbReference type="AlphaFoldDB" id="A0A3S7THD4"/>
<accession>A0A3S7THD4</accession>
<comment type="caution">
    <text evidence="5">The sequence shown here is derived from an EMBL/GenBank/DDBJ whole genome shotgun (WGS) entry which is preliminary data.</text>
</comment>
<dbReference type="CDD" id="cd01949">
    <property type="entry name" value="GGDEF"/>
    <property type="match status" value="1"/>
</dbReference>
<reference evidence="5 6" key="1">
    <citation type="journal article" date="2019" name="Sci. Rep.">
        <title>Differences in resource use lead to coexistence of seed-transmitted microbial populations.</title>
        <authorList>
            <person name="Torres-Cortes G."/>
            <person name="Garcia B.J."/>
            <person name="Compant S."/>
            <person name="Rezki S."/>
            <person name="Jones P."/>
            <person name="Preveaux A."/>
            <person name="Briand M."/>
            <person name="Roulet A."/>
            <person name="Bouchez O."/>
            <person name="Jacobson D."/>
            <person name="Barret M."/>
        </authorList>
    </citation>
    <scope>NUCLEOTIDE SEQUENCE [LARGE SCALE GENOMIC DNA]</scope>
    <source>
        <strain evidence="5 6">CFBP13511</strain>
    </source>
</reference>
<evidence type="ECO:0000259" key="3">
    <source>
        <dbReference type="PROSITE" id="PS50887"/>
    </source>
</evidence>
<dbReference type="RefSeq" id="WP_118666196.1">
    <property type="nucleotide sequence ID" value="NZ_CP022727.1"/>
</dbReference>
<keyword evidence="1" id="KW-0812">Transmembrane</keyword>
<dbReference type="NCBIfam" id="TIGR00254">
    <property type="entry name" value="GGDEF"/>
    <property type="match status" value="1"/>
</dbReference>
<keyword evidence="7" id="KW-1185">Reference proteome</keyword>
<reference evidence="4 7" key="2">
    <citation type="journal article" date="2020" name="FEMS Microbiol. Ecol.">
        <title>Temporal dynamics of bacterial communities during seed development and maturation.</title>
        <authorList>
            <person name="Chesneau G."/>
            <person name="Torres-Cortes G."/>
            <person name="Briand M."/>
            <person name="Darrasse A."/>
            <person name="Preveaux A."/>
            <person name="Marais C."/>
            <person name="Jacques M.A."/>
            <person name="Shade A."/>
            <person name="Barret M."/>
        </authorList>
    </citation>
    <scope>NUCLEOTIDE SEQUENCE [LARGE SCALE GENOMIC DNA]</scope>
    <source>
        <strain evidence="4 7">CFBP13732</strain>
    </source>
</reference>